<organism evidence="11 12">
    <name type="scientific">Striga hermonthica</name>
    <name type="common">Purple witchweed</name>
    <name type="synonym">Buchnera hermonthica</name>
    <dbReference type="NCBI Taxonomy" id="68872"/>
    <lineage>
        <taxon>Eukaryota</taxon>
        <taxon>Viridiplantae</taxon>
        <taxon>Streptophyta</taxon>
        <taxon>Embryophyta</taxon>
        <taxon>Tracheophyta</taxon>
        <taxon>Spermatophyta</taxon>
        <taxon>Magnoliopsida</taxon>
        <taxon>eudicotyledons</taxon>
        <taxon>Gunneridae</taxon>
        <taxon>Pentapetalae</taxon>
        <taxon>asterids</taxon>
        <taxon>lamiids</taxon>
        <taxon>Lamiales</taxon>
        <taxon>Orobanchaceae</taxon>
        <taxon>Buchnereae</taxon>
        <taxon>Striga</taxon>
    </lineage>
</organism>
<accession>A0A9N7NN73</accession>
<dbReference type="Gene3D" id="1.10.510.10">
    <property type="entry name" value="Transferase(Phosphotransferase) domain 1"/>
    <property type="match status" value="1"/>
</dbReference>
<dbReference type="GO" id="GO:0004674">
    <property type="term" value="F:protein serine/threonine kinase activity"/>
    <property type="evidence" value="ECO:0007669"/>
    <property type="project" value="UniProtKB-KW"/>
</dbReference>
<name>A0A9N7NN73_STRHE</name>
<dbReference type="SMART" id="SM00220">
    <property type="entry name" value="S_TKc"/>
    <property type="match status" value="1"/>
</dbReference>
<comment type="caution">
    <text evidence="11">The sequence shown here is derived from an EMBL/GenBank/DDBJ whole genome shotgun (WGS) entry which is preliminary data.</text>
</comment>
<dbReference type="PANTHER" id="PTHR24056:SF578">
    <property type="entry name" value="CYCLIN-DEPENDENT KINASE F-2-RELATED"/>
    <property type="match status" value="1"/>
</dbReference>
<dbReference type="AlphaFoldDB" id="A0A9N7NN73"/>
<evidence type="ECO:0000256" key="4">
    <source>
        <dbReference type="ARBA" id="ARBA00022741"/>
    </source>
</evidence>
<gene>
    <name evidence="11" type="ORF">SHERM_29282</name>
</gene>
<keyword evidence="2 8" id="KW-0723">Serine/threonine-protein kinase</keyword>
<feature type="domain" description="Protein kinase" evidence="10">
    <location>
        <begin position="77"/>
        <end position="372"/>
    </location>
</feature>
<dbReference type="GO" id="GO:0007346">
    <property type="term" value="P:regulation of mitotic cell cycle"/>
    <property type="evidence" value="ECO:0007669"/>
    <property type="project" value="TreeGrafter"/>
</dbReference>
<dbReference type="FunFam" id="1.10.510.10:FF:000624">
    <property type="entry name" value="Mitogen-activated protein kinase"/>
    <property type="match status" value="1"/>
</dbReference>
<feature type="binding site" evidence="7">
    <location>
        <position position="106"/>
    </location>
    <ligand>
        <name>ATP</name>
        <dbReference type="ChEBI" id="CHEBI:30616"/>
    </ligand>
</feature>
<evidence type="ECO:0000256" key="8">
    <source>
        <dbReference type="RuleBase" id="RU000304"/>
    </source>
</evidence>
<evidence type="ECO:0000256" key="3">
    <source>
        <dbReference type="ARBA" id="ARBA00022679"/>
    </source>
</evidence>
<dbReference type="PROSITE" id="PS50011">
    <property type="entry name" value="PROTEIN_KINASE_DOM"/>
    <property type="match status" value="1"/>
</dbReference>
<dbReference type="InterPro" id="IPR008271">
    <property type="entry name" value="Ser/Thr_kinase_AS"/>
</dbReference>
<evidence type="ECO:0000313" key="11">
    <source>
        <dbReference type="EMBL" id="CAA0834026.1"/>
    </source>
</evidence>
<evidence type="ECO:0000256" key="7">
    <source>
        <dbReference type="PROSITE-ProRule" id="PRU10141"/>
    </source>
</evidence>
<dbReference type="PROSITE" id="PS00108">
    <property type="entry name" value="PROTEIN_KINASE_ST"/>
    <property type="match status" value="1"/>
</dbReference>
<dbReference type="InterPro" id="IPR011009">
    <property type="entry name" value="Kinase-like_dom_sf"/>
</dbReference>
<dbReference type="Pfam" id="PF00069">
    <property type="entry name" value="Pkinase"/>
    <property type="match status" value="1"/>
</dbReference>
<evidence type="ECO:0000256" key="6">
    <source>
        <dbReference type="ARBA" id="ARBA00022840"/>
    </source>
</evidence>
<dbReference type="InterPro" id="IPR000719">
    <property type="entry name" value="Prot_kinase_dom"/>
</dbReference>
<keyword evidence="3" id="KW-0808">Transferase</keyword>
<dbReference type="PROSITE" id="PS00107">
    <property type="entry name" value="PROTEIN_KINASE_ATP"/>
    <property type="match status" value="1"/>
</dbReference>
<keyword evidence="5 11" id="KW-0418">Kinase</keyword>
<dbReference type="Gene3D" id="3.30.200.20">
    <property type="entry name" value="Phosphorylase Kinase, domain 1"/>
    <property type="match status" value="1"/>
</dbReference>
<dbReference type="PANTHER" id="PTHR24056">
    <property type="entry name" value="CELL DIVISION PROTEIN KINASE"/>
    <property type="match status" value="1"/>
</dbReference>
<evidence type="ECO:0000256" key="1">
    <source>
        <dbReference type="ARBA" id="ARBA00006485"/>
    </source>
</evidence>
<dbReference type="Proteomes" id="UP001153555">
    <property type="component" value="Unassembled WGS sequence"/>
</dbReference>
<dbReference type="EMBL" id="CACSLK010027842">
    <property type="protein sequence ID" value="CAA0834026.1"/>
    <property type="molecule type" value="Genomic_DNA"/>
</dbReference>
<evidence type="ECO:0000256" key="2">
    <source>
        <dbReference type="ARBA" id="ARBA00022527"/>
    </source>
</evidence>
<evidence type="ECO:0000256" key="9">
    <source>
        <dbReference type="SAM" id="MobiDB-lite"/>
    </source>
</evidence>
<dbReference type="OrthoDB" id="1732493at2759"/>
<dbReference type="GO" id="GO:0005524">
    <property type="term" value="F:ATP binding"/>
    <property type="evidence" value="ECO:0007669"/>
    <property type="project" value="UniProtKB-UniRule"/>
</dbReference>
<keyword evidence="4 7" id="KW-0547">Nucleotide-binding</keyword>
<reference evidence="11" key="1">
    <citation type="submission" date="2019-12" db="EMBL/GenBank/DDBJ databases">
        <authorList>
            <person name="Scholes J."/>
        </authorList>
    </citation>
    <scope>NUCLEOTIDE SEQUENCE</scope>
</reference>
<feature type="region of interest" description="Disordered" evidence="9">
    <location>
        <begin position="38"/>
        <end position="65"/>
    </location>
</feature>
<dbReference type="InterPro" id="IPR050108">
    <property type="entry name" value="CDK"/>
</dbReference>
<dbReference type="SUPFAM" id="SSF56112">
    <property type="entry name" value="Protein kinase-like (PK-like)"/>
    <property type="match status" value="1"/>
</dbReference>
<keyword evidence="6 7" id="KW-0067">ATP-binding</keyword>
<evidence type="ECO:0000259" key="10">
    <source>
        <dbReference type="PROSITE" id="PS50011"/>
    </source>
</evidence>
<dbReference type="InterPro" id="IPR017441">
    <property type="entry name" value="Protein_kinase_ATP_BS"/>
</dbReference>
<protein>
    <submittedName>
        <fullName evidence="11">Protein kinase superfamily protein</fullName>
    </submittedName>
</protein>
<sequence length="396" mass="43864">MLSCVPCPKRARYTSAAGADVDHKVSSQPPVLSSCRWAHDSPVSDPGETTPALHLPTQTQSVDPPGRITVDSIDEEFTILNKVGEGTYGIVYRARRRSTGQIVALKKVKTSTATADDSEVEILSSLNPHPSITRLEQVAVSSRGPVFTVMEYVEHEVRALLAGTMKQPFSPSEAKCLMLQLLLGLNHLHQNRVLHRDLKTSNLLYNNRGELKICDFGLACRAHGPSGDSVPHTQQVVTLWYRAPELLLGARSYSTAIDMWSAGCIMAELLLGKPLFDGNTEIDQLAKIYGVLGTPDDRIWPGFSELPGIGPNKVRFLIGQRQNKSLKQLFPKMSFIGSPTLSDTGLDLLNGLLTYHPKRRMKAGEALAHRWFREVPLPKDKDFMPTFPPKHCDRHF</sequence>
<comment type="similarity">
    <text evidence="1">Belongs to the protein kinase superfamily. CMGC Ser/Thr protein kinase family. CDC2/CDKX subfamily.</text>
</comment>
<proteinExistence type="inferred from homology"/>
<evidence type="ECO:0000313" key="12">
    <source>
        <dbReference type="Proteomes" id="UP001153555"/>
    </source>
</evidence>
<dbReference type="GO" id="GO:0005634">
    <property type="term" value="C:nucleus"/>
    <property type="evidence" value="ECO:0007669"/>
    <property type="project" value="TreeGrafter"/>
</dbReference>
<evidence type="ECO:0000256" key="5">
    <source>
        <dbReference type="ARBA" id="ARBA00022777"/>
    </source>
</evidence>
<keyword evidence="12" id="KW-1185">Reference proteome</keyword>